<protein>
    <submittedName>
        <fullName evidence="1">Uncharacterized protein</fullName>
    </submittedName>
</protein>
<organism evidence="1 2">
    <name type="scientific">Daphnia sinensis</name>
    <dbReference type="NCBI Taxonomy" id="1820382"/>
    <lineage>
        <taxon>Eukaryota</taxon>
        <taxon>Metazoa</taxon>
        <taxon>Ecdysozoa</taxon>
        <taxon>Arthropoda</taxon>
        <taxon>Crustacea</taxon>
        <taxon>Branchiopoda</taxon>
        <taxon>Diplostraca</taxon>
        <taxon>Cladocera</taxon>
        <taxon>Anomopoda</taxon>
        <taxon>Daphniidae</taxon>
        <taxon>Daphnia</taxon>
        <taxon>Daphnia similis group</taxon>
    </lineage>
</organism>
<evidence type="ECO:0000313" key="2">
    <source>
        <dbReference type="Proteomes" id="UP000820818"/>
    </source>
</evidence>
<accession>A0AAD5KNS6</accession>
<reference evidence="1 2" key="1">
    <citation type="submission" date="2022-05" db="EMBL/GenBank/DDBJ databases">
        <title>A multi-omics perspective on studying reproductive biology in Daphnia sinensis.</title>
        <authorList>
            <person name="Jia J."/>
        </authorList>
    </citation>
    <scope>NUCLEOTIDE SEQUENCE [LARGE SCALE GENOMIC DNA]</scope>
    <source>
        <strain evidence="1 2">WSL</strain>
    </source>
</reference>
<sequence length="164" mass="18388">MADDEEETRQAELQALFMARTTAKRRHTNFARKINTIIKNGASRAELNDLLASLNQAYASLVDVHERFVTVSWLDGEDLHTAQVYLESVQILHTACLGHVERAQRVGAAGEWNVSVNVNATSHTAPEIRYLTTTMIYLTTTMSNKTRQSPPIETLHLPLKTTVK</sequence>
<keyword evidence="2" id="KW-1185">Reference proteome</keyword>
<dbReference type="EMBL" id="WJBH02000007">
    <property type="protein sequence ID" value="KAI9555877.1"/>
    <property type="molecule type" value="Genomic_DNA"/>
</dbReference>
<name>A0AAD5KNS6_9CRUS</name>
<comment type="caution">
    <text evidence="1">The sequence shown here is derived from an EMBL/GenBank/DDBJ whole genome shotgun (WGS) entry which is preliminary data.</text>
</comment>
<dbReference type="Proteomes" id="UP000820818">
    <property type="component" value="Linkage Group LG7"/>
</dbReference>
<evidence type="ECO:0000313" key="1">
    <source>
        <dbReference type="EMBL" id="KAI9555877.1"/>
    </source>
</evidence>
<gene>
    <name evidence="1" type="ORF">GHT06_018394</name>
</gene>
<dbReference type="AlphaFoldDB" id="A0AAD5KNS6"/>
<proteinExistence type="predicted"/>